<keyword evidence="2" id="KW-0067">ATP-binding</keyword>
<dbReference type="PROSITE" id="PS50893">
    <property type="entry name" value="ABC_TRANSPORTER_2"/>
    <property type="match status" value="2"/>
</dbReference>
<dbReference type="PANTHER" id="PTHR42855">
    <property type="entry name" value="ABC TRANSPORTER ATP-BINDING SUBUNIT"/>
    <property type="match status" value="1"/>
</dbReference>
<organism evidence="4 5">
    <name type="scientific">Lachancea lanzarotensis</name>
    <dbReference type="NCBI Taxonomy" id="1245769"/>
    <lineage>
        <taxon>Eukaryota</taxon>
        <taxon>Fungi</taxon>
        <taxon>Dikarya</taxon>
        <taxon>Ascomycota</taxon>
        <taxon>Saccharomycotina</taxon>
        <taxon>Saccharomycetes</taxon>
        <taxon>Saccharomycetales</taxon>
        <taxon>Saccharomycetaceae</taxon>
        <taxon>Lachancea</taxon>
    </lineage>
</organism>
<evidence type="ECO:0000256" key="2">
    <source>
        <dbReference type="ARBA" id="ARBA00022840"/>
    </source>
</evidence>
<evidence type="ECO:0000259" key="3">
    <source>
        <dbReference type="PROSITE" id="PS50893"/>
    </source>
</evidence>
<dbReference type="GeneID" id="34688653"/>
<dbReference type="InterPro" id="IPR003593">
    <property type="entry name" value="AAA+_ATPase"/>
</dbReference>
<dbReference type="RefSeq" id="XP_022631272.1">
    <property type="nucleotide sequence ID" value="XM_022775221.1"/>
</dbReference>
<dbReference type="SMART" id="SM00382">
    <property type="entry name" value="AAA"/>
    <property type="match status" value="2"/>
</dbReference>
<protein>
    <submittedName>
        <fullName evidence="4">LALA0S22e00188g1_1</fullName>
    </submittedName>
</protein>
<dbReference type="GO" id="GO:0005524">
    <property type="term" value="F:ATP binding"/>
    <property type="evidence" value="ECO:0007669"/>
    <property type="project" value="UniProtKB-KW"/>
</dbReference>
<evidence type="ECO:0000313" key="4">
    <source>
        <dbReference type="EMBL" id="CEP67306.1"/>
    </source>
</evidence>
<evidence type="ECO:0000313" key="5">
    <source>
        <dbReference type="Proteomes" id="UP000054304"/>
    </source>
</evidence>
<dbReference type="Pfam" id="PF00005">
    <property type="entry name" value="ABC_tran"/>
    <property type="match status" value="2"/>
</dbReference>
<feature type="domain" description="ABC transporter" evidence="3">
    <location>
        <begin position="36"/>
        <end position="275"/>
    </location>
</feature>
<gene>
    <name evidence="4" type="ORF">LALA0_S22e00188g</name>
</gene>
<dbReference type="OrthoDB" id="6500128at2759"/>
<dbReference type="FunFam" id="3.40.50.300:FF:000011">
    <property type="entry name" value="Putative ABC transporter ATP-binding component"/>
    <property type="match status" value="1"/>
</dbReference>
<dbReference type="STRING" id="1245769.A0A0C7NHR6"/>
<dbReference type="InterPro" id="IPR003439">
    <property type="entry name" value="ABC_transporter-like_ATP-bd"/>
</dbReference>
<sequence>MLSEESTSTINREQIKQLYKNGIYYRELITGKSPELIVENLDLTLDKKTLFMDLDFSVSHGDKVTIVGENGSGKTTFLSLLAGVDDYPYSGSIEIEGRIGFLPQHFEEVDGNLQAIEVLLRSLYDDEINEFLKLPLKPFSQEWLQELNSLGGHEIFKQFSHIGLDKEVLNRAFKSLSGGEKTKTLLCALSILDPDFILLDEPTNHLDNKGIAWLESFLKRFGGAVVMVSHDRALINGVSNFISELSPYTKKFTHFRGGYKHYLEEENKRRQRSIEDRRFQDKELKKLKSKAVQAQSKVKSRIVRSGSDRDKLSYNNKEQRAQKGIMGLVNQITDKVDHLNDNLVEVIPDRSQVSFDFDGLSALSSLLGITVTDISKSYEKKIFSNVSFTLTKGERLIIQGPNGSGKTTLNRILMGHTQPDSGLVTISGNAVVGFLDQEQENLPLDKSPVELLEEDPKIKASRQTAIRNLRDFGIYKWHDLKSPLKHLSVGCRRKSQLCQIIMRKCSILILDEPTNHIDFPSLEAIEEALLKFPGIIIATTHDRYFTEKVGTRVIDFSNYTTE</sequence>
<keyword evidence="5" id="KW-1185">Reference proteome</keyword>
<dbReference type="EMBL" id="LN736381">
    <property type="protein sequence ID" value="CEP67306.1"/>
    <property type="molecule type" value="Genomic_DNA"/>
</dbReference>
<dbReference type="AlphaFoldDB" id="A0A0C7NHR6"/>
<dbReference type="Gene3D" id="3.40.50.300">
    <property type="entry name" value="P-loop containing nucleotide triphosphate hydrolases"/>
    <property type="match status" value="2"/>
</dbReference>
<feature type="domain" description="ABC transporter" evidence="3">
    <location>
        <begin position="366"/>
        <end position="562"/>
    </location>
</feature>
<keyword evidence="1" id="KW-0547">Nucleotide-binding</keyword>
<dbReference type="PANTHER" id="PTHR42855:SF2">
    <property type="entry name" value="DRUG RESISTANCE ABC TRANSPORTER,ATP-BINDING PROTEIN"/>
    <property type="match status" value="1"/>
</dbReference>
<dbReference type="Proteomes" id="UP000054304">
    <property type="component" value="Unassembled WGS sequence"/>
</dbReference>
<dbReference type="InterPro" id="IPR027417">
    <property type="entry name" value="P-loop_NTPase"/>
</dbReference>
<proteinExistence type="predicted"/>
<reference evidence="4 5" key="1">
    <citation type="submission" date="2014-12" db="EMBL/GenBank/DDBJ databases">
        <authorList>
            <person name="Neuveglise Cecile"/>
        </authorList>
    </citation>
    <scope>NUCLEOTIDE SEQUENCE [LARGE SCALE GENOMIC DNA]</scope>
    <source>
        <strain evidence="4 5">CBS 12615</strain>
    </source>
</reference>
<dbReference type="GO" id="GO:0016887">
    <property type="term" value="F:ATP hydrolysis activity"/>
    <property type="evidence" value="ECO:0007669"/>
    <property type="project" value="InterPro"/>
</dbReference>
<dbReference type="InterPro" id="IPR051309">
    <property type="entry name" value="ABCF_ATPase"/>
</dbReference>
<name>A0A0C7NHR6_9SACH</name>
<evidence type="ECO:0000256" key="1">
    <source>
        <dbReference type="ARBA" id="ARBA00022741"/>
    </source>
</evidence>
<dbReference type="HOGENOM" id="CLU_000604_36_0_1"/>
<accession>A0A0C7NHR6</accession>
<dbReference type="CDD" id="cd03221">
    <property type="entry name" value="ABCF_EF-3"/>
    <property type="match status" value="2"/>
</dbReference>
<dbReference type="SUPFAM" id="SSF52540">
    <property type="entry name" value="P-loop containing nucleoside triphosphate hydrolases"/>
    <property type="match status" value="2"/>
</dbReference>